<dbReference type="CDD" id="cd00130">
    <property type="entry name" value="PAS"/>
    <property type="match status" value="1"/>
</dbReference>
<dbReference type="RefSeq" id="WP_214171960.1">
    <property type="nucleotide sequence ID" value="NZ_JAHCVJ010000005.1"/>
</dbReference>
<dbReference type="InterPro" id="IPR001633">
    <property type="entry name" value="EAL_dom"/>
</dbReference>
<dbReference type="SMART" id="SM00062">
    <property type="entry name" value="PBPb"/>
    <property type="match status" value="1"/>
</dbReference>
<dbReference type="SUPFAM" id="SSF53850">
    <property type="entry name" value="Periplasmic binding protein-like II"/>
    <property type="match status" value="1"/>
</dbReference>
<comment type="caution">
    <text evidence="6">The sequence shown here is derived from an EMBL/GenBank/DDBJ whole genome shotgun (WGS) entry which is preliminary data.</text>
</comment>
<dbReference type="AlphaFoldDB" id="A0AAW4L9G1"/>
<dbReference type="InterPro" id="IPR000700">
    <property type="entry name" value="PAS-assoc_C"/>
</dbReference>
<dbReference type="Gene3D" id="3.40.190.10">
    <property type="entry name" value="Periplasmic binding protein-like II"/>
    <property type="match status" value="2"/>
</dbReference>
<keyword evidence="1" id="KW-1133">Transmembrane helix</keyword>
<dbReference type="Pfam" id="PF00497">
    <property type="entry name" value="SBP_bac_3"/>
    <property type="match status" value="1"/>
</dbReference>
<dbReference type="InterPro" id="IPR029787">
    <property type="entry name" value="Nucleotide_cyclase"/>
</dbReference>
<dbReference type="PROSITE" id="PS50112">
    <property type="entry name" value="PAS"/>
    <property type="match status" value="1"/>
</dbReference>
<evidence type="ECO:0000259" key="2">
    <source>
        <dbReference type="PROSITE" id="PS50112"/>
    </source>
</evidence>
<accession>A0AAW4L9G1</accession>
<dbReference type="SMART" id="SM00052">
    <property type="entry name" value="EAL"/>
    <property type="match status" value="1"/>
</dbReference>
<feature type="domain" description="GGDEF" evidence="5">
    <location>
        <begin position="468"/>
        <end position="601"/>
    </location>
</feature>
<dbReference type="PROSITE" id="PS50883">
    <property type="entry name" value="EAL"/>
    <property type="match status" value="1"/>
</dbReference>
<dbReference type="SUPFAM" id="SSF55073">
    <property type="entry name" value="Nucleotide cyclase"/>
    <property type="match status" value="1"/>
</dbReference>
<dbReference type="EMBL" id="JAHCVJ010000005">
    <property type="protein sequence ID" value="MBT0665185.1"/>
    <property type="molecule type" value="Genomic_DNA"/>
</dbReference>
<dbReference type="PROSITE" id="PS50887">
    <property type="entry name" value="GGDEF"/>
    <property type="match status" value="1"/>
</dbReference>
<keyword evidence="1" id="KW-0472">Membrane</keyword>
<dbReference type="NCBIfam" id="TIGR00229">
    <property type="entry name" value="sensory_box"/>
    <property type="match status" value="1"/>
</dbReference>
<proteinExistence type="predicted"/>
<protein>
    <submittedName>
        <fullName evidence="6">EAL domain-containing protein</fullName>
    </submittedName>
</protein>
<dbReference type="InterPro" id="IPR035965">
    <property type="entry name" value="PAS-like_dom_sf"/>
</dbReference>
<dbReference type="Gene3D" id="3.20.20.450">
    <property type="entry name" value="EAL domain"/>
    <property type="match status" value="1"/>
</dbReference>
<dbReference type="NCBIfam" id="TIGR00254">
    <property type="entry name" value="GGDEF"/>
    <property type="match status" value="1"/>
</dbReference>
<evidence type="ECO:0000256" key="1">
    <source>
        <dbReference type="SAM" id="Phobius"/>
    </source>
</evidence>
<dbReference type="PROSITE" id="PS50113">
    <property type="entry name" value="PAC"/>
    <property type="match status" value="1"/>
</dbReference>
<dbReference type="InterPro" id="IPR001610">
    <property type="entry name" value="PAC"/>
</dbReference>
<dbReference type="SUPFAM" id="SSF55785">
    <property type="entry name" value="PYP-like sensor domain (PAS domain)"/>
    <property type="match status" value="1"/>
</dbReference>
<dbReference type="InterPro" id="IPR001638">
    <property type="entry name" value="Solute-binding_3/MltF_N"/>
</dbReference>
<feature type="domain" description="PAS" evidence="2">
    <location>
        <begin position="307"/>
        <end position="359"/>
    </location>
</feature>
<dbReference type="Pfam" id="PF00563">
    <property type="entry name" value="EAL"/>
    <property type="match status" value="1"/>
</dbReference>
<organism evidence="6 7">
    <name type="scientific">Geoanaerobacter pelophilus</name>
    <dbReference type="NCBI Taxonomy" id="60036"/>
    <lineage>
        <taxon>Bacteria</taxon>
        <taxon>Pseudomonadati</taxon>
        <taxon>Thermodesulfobacteriota</taxon>
        <taxon>Desulfuromonadia</taxon>
        <taxon>Geobacterales</taxon>
        <taxon>Geobacteraceae</taxon>
        <taxon>Geoanaerobacter</taxon>
    </lineage>
</organism>
<dbReference type="Pfam" id="PF13426">
    <property type="entry name" value="PAS_9"/>
    <property type="match status" value="1"/>
</dbReference>
<feature type="domain" description="EAL" evidence="4">
    <location>
        <begin position="610"/>
        <end position="864"/>
    </location>
</feature>
<evidence type="ECO:0000259" key="4">
    <source>
        <dbReference type="PROSITE" id="PS50883"/>
    </source>
</evidence>
<dbReference type="SMART" id="SM00086">
    <property type="entry name" value="PAC"/>
    <property type="match status" value="1"/>
</dbReference>
<feature type="transmembrane region" description="Helical" evidence="1">
    <location>
        <begin position="257"/>
        <end position="279"/>
    </location>
</feature>
<dbReference type="PANTHER" id="PTHR44757">
    <property type="entry name" value="DIGUANYLATE CYCLASE DGCP"/>
    <property type="match status" value="1"/>
</dbReference>
<dbReference type="Gene3D" id="3.30.70.270">
    <property type="match status" value="1"/>
</dbReference>
<dbReference type="InterPro" id="IPR000160">
    <property type="entry name" value="GGDEF_dom"/>
</dbReference>
<dbReference type="SUPFAM" id="SSF141868">
    <property type="entry name" value="EAL domain-like"/>
    <property type="match status" value="1"/>
</dbReference>
<evidence type="ECO:0000313" key="6">
    <source>
        <dbReference type="EMBL" id="MBT0665185.1"/>
    </source>
</evidence>
<dbReference type="CDD" id="cd01949">
    <property type="entry name" value="GGDEF"/>
    <property type="match status" value="1"/>
</dbReference>
<dbReference type="Gene3D" id="3.30.450.20">
    <property type="entry name" value="PAS domain"/>
    <property type="match status" value="1"/>
</dbReference>
<name>A0AAW4L9G1_9BACT</name>
<dbReference type="PANTHER" id="PTHR44757:SF2">
    <property type="entry name" value="BIOFILM ARCHITECTURE MAINTENANCE PROTEIN MBAA"/>
    <property type="match status" value="1"/>
</dbReference>
<keyword evidence="7" id="KW-1185">Reference proteome</keyword>
<dbReference type="FunFam" id="3.20.20.450:FF:000001">
    <property type="entry name" value="Cyclic di-GMP phosphodiesterase yahA"/>
    <property type="match status" value="1"/>
</dbReference>
<dbReference type="InterPro" id="IPR000014">
    <property type="entry name" value="PAS"/>
</dbReference>
<dbReference type="Pfam" id="PF00990">
    <property type="entry name" value="GGDEF"/>
    <property type="match status" value="1"/>
</dbReference>
<dbReference type="SMART" id="SM00267">
    <property type="entry name" value="GGDEF"/>
    <property type="match status" value="1"/>
</dbReference>
<dbReference type="InterPro" id="IPR035919">
    <property type="entry name" value="EAL_sf"/>
</dbReference>
<dbReference type="CDD" id="cd01948">
    <property type="entry name" value="EAL"/>
    <property type="match status" value="1"/>
</dbReference>
<evidence type="ECO:0000259" key="3">
    <source>
        <dbReference type="PROSITE" id="PS50113"/>
    </source>
</evidence>
<sequence length="868" mass="97308">MAYRNIIIIITVYFLLLPCSALAERPVRVGVYDNPPLAIVSGAEKISGIHVDILKNIASKEHWGLTFVSGNLTQGIERLKAGEIDILLPLAYSVEREKDFDFNGINVVVNWGQIYTPKSKSMQSFLDLDGKVIAVVRNNIQYTAFKHMMDQFSLNPRYVEVDDFEKVFALLKQNKVDAGVVGRFFGMVNEGKYGVSPSPIVFNPIEVRYAFPKGTNPDLVQAIDRQLAAMKADPNSSYHQALEKYLQVVNKKGLPAWIKWVIIIIALLCAVVVALNAFLRHEIRQRTKALNKEFEDRRKAEDALLDSELKYRELVESANSIIIKFDAGGSLTFFNEYAERFFGFAKEEIIGRQLIGTILPETESSGRILSNLIETMFSHPEQYLAHESEAINKDGSRYWISWSNRPLFDEHGVLIGMLSVGNDITERRAYEHQLVYQANYDLVTGLPNRNLLTDRLNHDIAVFTRSKGFLGLLTLDIDNFKIINDTLGHDAGNQFLFAFSKRLLDVIRKSDTVARLGGDEFAILPVGLPNGEGAAVMAEKILSSLSVPFMIGERELYVTVSIGIASYPADGNTVELLLQNSEAAMYEAKKEGKNDFRFFTDDLNTKMHQRLALETSLHHALENNEFLLYYQPQVDTATGEIIGMEALIRWQRADGSIVPPLAFIPSLEDSGLIVSVGEWVLETACRDAKLMSDKAGRDLTLSVNISARQFSRSDIVEHIAFILEETGLKPESLRLELTESLLMGDTESTLERLHKLKELGISLSIDDFGTGYSSLSYLKKLPISELKIDRAFVKNVPENKSDAVIVNTIITIAQCLDLNVVAEGVETEEQRQFLEKQKCPTFQGFLFSKPLPLEQFTKLLPSPAAKSQ</sequence>
<evidence type="ECO:0000313" key="7">
    <source>
        <dbReference type="Proteomes" id="UP000811899"/>
    </source>
</evidence>
<gene>
    <name evidence="6" type="ORF">KI809_12835</name>
</gene>
<dbReference type="InterPro" id="IPR043128">
    <property type="entry name" value="Rev_trsase/Diguanyl_cyclase"/>
</dbReference>
<feature type="domain" description="PAC" evidence="3">
    <location>
        <begin position="384"/>
        <end position="436"/>
    </location>
</feature>
<dbReference type="InterPro" id="IPR052155">
    <property type="entry name" value="Biofilm_reg_signaling"/>
</dbReference>
<reference evidence="6 7" key="1">
    <citation type="submission" date="2021-05" db="EMBL/GenBank/DDBJ databases">
        <title>The draft genome of Geobacter pelophilus DSM 12255.</title>
        <authorList>
            <person name="Xu Z."/>
            <person name="Masuda Y."/>
            <person name="Itoh H."/>
            <person name="Senoo K."/>
        </authorList>
    </citation>
    <scope>NUCLEOTIDE SEQUENCE [LARGE SCALE GENOMIC DNA]</scope>
    <source>
        <strain evidence="6 7">DSM 12255</strain>
    </source>
</reference>
<dbReference type="Proteomes" id="UP000811899">
    <property type="component" value="Unassembled WGS sequence"/>
</dbReference>
<evidence type="ECO:0000259" key="5">
    <source>
        <dbReference type="PROSITE" id="PS50887"/>
    </source>
</evidence>
<keyword evidence="1" id="KW-0812">Transmembrane</keyword>
<dbReference type="SMART" id="SM00091">
    <property type="entry name" value="PAS"/>
    <property type="match status" value="1"/>
</dbReference>